<dbReference type="Pfam" id="PF00126">
    <property type="entry name" value="HTH_1"/>
    <property type="match status" value="1"/>
</dbReference>
<feature type="compositionally biased region" description="Gly residues" evidence="5">
    <location>
        <begin position="211"/>
        <end position="223"/>
    </location>
</feature>
<dbReference type="FunFam" id="1.10.10.10:FF:000038">
    <property type="entry name" value="Glycine cleavage system transcriptional activator"/>
    <property type="match status" value="1"/>
</dbReference>
<dbReference type="PRINTS" id="PR00039">
    <property type="entry name" value="HTHLYSR"/>
</dbReference>
<dbReference type="AlphaFoldDB" id="A0A2N7W7H3"/>
<dbReference type="InterPro" id="IPR036390">
    <property type="entry name" value="WH_DNA-bd_sf"/>
</dbReference>
<evidence type="ECO:0000313" key="7">
    <source>
        <dbReference type="EMBL" id="PMS25351.1"/>
    </source>
</evidence>
<evidence type="ECO:0000313" key="8">
    <source>
        <dbReference type="Proteomes" id="UP000235347"/>
    </source>
</evidence>
<feature type="domain" description="HTH lysR-type" evidence="6">
    <location>
        <begin position="10"/>
        <end position="67"/>
    </location>
</feature>
<evidence type="ECO:0000256" key="2">
    <source>
        <dbReference type="ARBA" id="ARBA00023015"/>
    </source>
</evidence>
<accession>A0A2N7W7H3</accession>
<feature type="region of interest" description="Disordered" evidence="5">
    <location>
        <begin position="208"/>
        <end position="227"/>
    </location>
</feature>
<dbReference type="InterPro" id="IPR000847">
    <property type="entry name" value="LysR_HTH_N"/>
</dbReference>
<dbReference type="InterPro" id="IPR005119">
    <property type="entry name" value="LysR_subst-bd"/>
</dbReference>
<dbReference type="InterPro" id="IPR058163">
    <property type="entry name" value="LysR-type_TF_proteobact-type"/>
</dbReference>
<dbReference type="InterPro" id="IPR036388">
    <property type="entry name" value="WH-like_DNA-bd_sf"/>
</dbReference>
<dbReference type="Pfam" id="PF03466">
    <property type="entry name" value="LysR_substrate"/>
    <property type="match status" value="2"/>
</dbReference>
<dbReference type="Gene3D" id="1.10.10.10">
    <property type="entry name" value="Winged helix-like DNA-binding domain superfamily/Winged helix DNA-binding domain"/>
    <property type="match status" value="1"/>
</dbReference>
<comment type="similarity">
    <text evidence="1">Belongs to the LysR transcriptional regulatory family.</text>
</comment>
<dbReference type="RefSeq" id="WP_102609741.1">
    <property type="nucleotide sequence ID" value="NZ_CADIKD010000010.1"/>
</dbReference>
<dbReference type="GO" id="GO:0003677">
    <property type="term" value="F:DNA binding"/>
    <property type="evidence" value="ECO:0007669"/>
    <property type="project" value="UniProtKB-KW"/>
</dbReference>
<evidence type="ECO:0000256" key="4">
    <source>
        <dbReference type="ARBA" id="ARBA00023163"/>
    </source>
</evidence>
<dbReference type="Proteomes" id="UP000235347">
    <property type="component" value="Unassembled WGS sequence"/>
</dbReference>
<dbReference type="PANTHER" id="PTHR30537:SF74">
    <property type="entry name" value="HTH-TYPE TRANSCRIPTIONAL REGULATOR TRPI"/>
    <property type="match status" value="1"/>
</dbReference>
<evidence type="ECO:0000259" key="6">
    <source>
        <dbReference type="PROSITE" id="PS50931"/>
    </source>
</evidence>
<dbReference type="SUPFAM" id="SSF46785">
    <property type="entry name" value="Winged helix' DNA-binding domain"/>
    <property type="match status" value="1"/>
</dbReference>
<dbReference type="PROSITE" id="PS50931">
    <property type="entry name" value="HTH_LYSR"/>
    <property type="match status" value="1"/>
</dbReference>
<protein>
    <submittedName>
        <fullName evidence="7">Transcriptional regulator</fullName>
    </submittedName>
</protein>
<keyword evidence="3" id="KW-0238">DNA-binding</keyword>
<keyword evidence="4" id="KW-0804">Transcription</keyword>
<dbReference type="CDD" id="cd08432">
    <property type="entry name" value="PBP2_GcdR_TrpI_HvrB_AmpR_like"/>
    <property type="match status" value="1"/>
</dbReference>
<dbReference type="SUPFAM" id="SSF53850">
    <property type="entry name" value="Periplasmic binding protein-like II"/>
    <property type="match status" value="1"/>
</dbReference>
<dbReference type="EMBL" id="PNYB01000007">
    <property type="protein sequence ID" value="PMS25351.1"/>
    <property type="molecule type" value="Genomic_DNA"/>
</dbReference>
<keyword evidence="8" id="KW-1185">Reference proteome</keyword>
<reference evidence="7 8" key="1">
    <citation type="submission" date="2018-01" db="EMBL/GenBank/DDBJ databases">
        <title>Whole genome analyses suggest that Burkholderia sensu lato contains two further novel genera in the rhizoxinica-symbiotica group Mycetohabitans gen. nov., and Trinickia gen. nov.: implications for the evolution of diazotrophy and nodulation in the Burkholderiaceae.</title>
        <authorList>
            <person name="Estrada-de los Santos P."/>
            <person name="Palmer M."/>
            <person name="Chavez-Ramirez B."/>
            <person name="Beukes C."/>
            <person name="Steenkamp E.T."/>
            <person name="Hirsch A.M."/>
            <person name="Manyaka P."/>
            <person name="Maluk M."/>
            <person name="Lafos M."/>
            <person name="Crook M."/>
            <person name="Gross E."/>
            <person name="Simon M.F."/>
            <person name="Bueno dos Reis Junior F."/>
            <person name="Poole P.S."/>
            <person name="Venter S.N."/>
            <person name="James E.K."/>
        </authorList>
    </citation>
    <scope>NUCLEOTIDE SEQUENCE [LARGE SCALE GENOMIC DNA]</scope>
    <source>
        <strain evidence="7 8">GP25-8</strain>
    </source>
</reference>
<organism evidence="7 8">
    <name type="scientific">Trinickia soli</name>
    <dbReference type="NCBI Taxonomy" id="380675"/>
    <lineage>
        <taxon>Bacteria</taxon>
        <taxon>Pseudomonadati</taxon>
        <taxon>Pseudomonadota</taxon>
        <taxon>Betaproteobacteria</taxon>
        <taxon>Burkholderiales</taxon>
        <taxon>Burkholderiaceae</taxon>
        <taxon>Trinickia</taxon>
    </lineage>
</organism>
<keyword evidence="2" id="KW-0805">Transcription regulation</keyword>
<proteinExistence type="inferred from homology"/>
<evidence type="ECO:0000256" key="1">
    <source>
        <dbReference type="ARBA" id="ARBA00009437"/>
    </source>
</evidence>
<evidence type="ECO:0000256" key="5">
    <source>
        <dbReference type="SAM" id="MobiDB-lite"/>
    </source>
</evidence>
<comment type="caution">
    <text evidence="7">The sequence shown here is derived from an EMBL/GenBank/DDBJ whole genome shotgun (WGS) entry which is preliminary data.</text>
</comment>
<dbReference type="GO" id="GO:0003700">
    <property type="term" value="F:DNA-binding transcription factor activity"/>
    <property type="evidence" value="ECO:0007669"/>
    <property type="project" value="InterPro"/>
</dbReference>
<name>A0A2N7W7H3_9BURK</name>
<evidence type="ECO:0000256" key="3">
    <source>
        <dbReference type="ARBA" id="ARBA00023125"/>
    </source>
</evidence>
<dbReference type="Gene3D" id="3.40.190.10">
    <property type="entry name" value="Periplasmic binding protein-like II"/>
    <property type="match status" value="2"/>
</dbReference>
<gene>
    <name evidence="7" type="ORF">C0Z19_10420</name>
</gene>
<dbReference type="PANTHER" id="PTHR30537">
    <property type="entry name" value="HTH-TYPE TRANSCRIPTIONAL REGULATOR"/>
    <property type="match status" value="1"/>
</dbReference>
<sequence>MSSTISLHNMPLNALRAFEAAARLGSFKAAAAALFVTPAAISQQVTALETYLGVQLFERLNRAIRLTEAGTALAQDISAAFARIEAALMQASPSRSGSGSALVISVVPSFASRWLAPRLDRFHRQYPQIDLQLLVSETLVDLAVDDRVDLALRYGPGPYRGLHARRLPFDNRLLPVCSPPLRATLPDELSMVDEASAVPLLRVTLPPPVNGDGGGGAGGGSGSGSSRAPRRLNNVWTGWLAATGLDSPALLRAAGSGPLYSVTHVAIEAALAGRGIALAPLALVADDLAAGRLERVGSTAAPDVNAFWLLSRETHGVKPGVRAFVDWIERETAVSPGAA</sequence>